<keyword evidence="2" id="KW-1185">Reference proteome</keyword>
<accession>A0A1P8N200</accession>
<dbReference type="AlphaFoldDB" id="A0A1P8N200"/>
<evidence type="ECO:0000313" key="1">
    <source>
        <dbReference type="EMBL" id="APX14331.1"/>
    </source>
</evidence>
<name>A0A1P8N200_9RHOB</name>
<protein>
    <submittedName>
        <fullName evidence="1">Uncharacterized protein</fullName>
    </submittedName>
</protein>
<dbReference type="KEGG" id="tom:BWR18_21030"/>
<organism evidence="1 2">
    <name type="scientific">Tateyamaria omphalii</name>
    <dbReference type="NCBI Taxonomy" id="299262"/>
    <lineage>
        <taxon>Bacteria</taxon>
        <taxon>Pseudomonadati</taxon>
        <taxon>Pseudomonadota</taxon>
        <taxon>Alphaproteobacteria</taxon>
        <taxon>Rhodobacterales</taxon>
        <taxon>Roseobacteraceae</taxon>
        <taxon>Tateyamaria</taxon>
    </lineage>
</organism>
<gene>
    <name evidence="1" type="ORF">BWR18_21030</name>
</gene>
<keyword evidence="1" id="KW-0614">Plasmid</keyword>
<reference evidence="1 2" key="1">
    <citation type="submission" date="2017-01" db="EMBL/GenBank/DDBJ databases">
        <title>Complete genome of Tateyamaria omphalii DOK1-4 isolated from seawater in Dokdo.</title>
        <authorList>
            <person name="Kim J.H."/>
            <person name="Chi W.-J."/>
        </authorList>
    </citation>
    <scope>NUCLEOTIDE SEQUENCE [LARGE SCALE GENOMIC DNA]</scope>
    <source>
        <strain evidence="1 2">DOK1-4</strain>
        <plasmid evidence="1 2">pDOK1-4-6</plasmid>
    </source>
</reference>
<dbReference type="Proteomes" id="UP000186336">
    <property type="component" value="Plasmid pDOK1-4-6"/>
</dbReference>
<sequence>MPEGAQRITLDVRTGLEWSDNPDLVVDGDSRFVSRTRLDFALERRTDIDRLTFGAAGDVVLGEDTDDVVENPEFRLRWDRDVGRSRLGAGLTYESIELDSTGFADGVSADSVDFSTFDGGTRRLAGIDVDGAWGVGGPLGATYSLSQDRITYDGTDDPTLLDADSRDFRFALTGALDRTTTLGLIGSYSEFDEDGAGALDTRSVRLGGELRSEITQTMTGRFALGWQEAEETGADTTQSEGVFVDGELTWALPNGTAGIVWDSPIEVDRRRTTVRFQRSLELPRGGLGYSIGASRAAGLGTRPLVGLNWEYEMPRARFVADLSQTPATTRDNVQTINSVLSLNFNQQLTSRGNLDVLFTVRDGNEDGEGAVDNRRVGLDVTYRHDLAQDWDLVGQFSSVHVSEDDAEDRSSNTIFIGLEKRFGWN</sequence>
<proteinExistence type="predicted"/>
<geneLocation type="plasmid" evidence="1 2">
    <name>pDOK1-4-6</name>
</geneLocation>
<dbReference type="EMBL" id="CP019318">
    <property type="protein sequence ID" value="APX14331.1"/>
    <property type="molecule type" value="Genomic_DNA"/>
</dbReference>
<evidence type="ECO:0000313" key="2">
    <source>
        <dbReference type="Proteomes" id="UP000186336"/>
    </source>
</evidence>